<feature type="domain" description="TerD" evidence="1">
    <location>
        <begin position="1"/>
        <end position="195"/>
    </location>
</feature>
<proteinExistence type="predicted"/>
<evidence type="ECO:0000259" key="1">
    <source>
        <dbReference type="Pfam" id="PF02342"/>
    </source>
</evidence>
<evidence type="ECO:0000313" key="3">
    <source>
        <dbReference type="Proteomes" id="UP000437131"/>
    </source>
</evidence>
<dbReference type="Proteomes" id="UP000437131">
    <property type="component" value="Unassembled WGS sequence"/>
</dbReference>
<dbReference type="PANTHER" id="PTHR32097:SF17">
    <property type="entry name" value="CAMP-BINDING PROTEIN 1-RELATED"/>
    <property type="match status" value="1"/>
</dbReference>
<dbReference type="Gene3D" id="2.60.60.30">
    <property type="entry name" value="sav2460 like domains"/>
    <property type="match status" value="1"/>
</dbReference>
<dbReference type="PANTHER" id="PTHR32097">
    <property type="entry name" value="CAMP-BINDING PROTEIN 1-RELATED"/>
    <property type="match status" value="1"/>
</dbReference>
<comment type="caution">
    <text evidence="2">The sequence shown here is derived from an EMBL/GenBank/DDBJ whole genome shotgun (WGS) entry which is preliminary data.</text>
</comment>
<name>A0A844GRK2_9CHRO</name>
<reference evidence="2 3" key="1">
    <citation type="submission" date="2019-11" db="EMBL/GenBank/DDBJ databases">
        <title>Isolation of a new High Light Tolerant Cyanobacteria.</title>
        <authorList>
            <person name="Dobson Z."/>
            <person name="Vaughn N."/>
            <person name="Vaughn M."/>
            <person name="Fromme P."/>
            <person name="Mazor Y."/>
        </authorList>
    </citation>
    <scope>NUCLEOTIDE SEQUENCE [LARGE SCALE GENOMIC DNA]</scope>
    <source>
        <strain evidence="2 3">0216</strain>
    </source>
</reference>
<sequence>MGINLQKGQRISLKKEAPKLEQLMCGLGWDVAKKKSGFLSGLFTTDFDLDASVLCLNQDGKIKSNSEIVFFGNLRHYSDAINHMGDNLTGAGEGDDEQILVKLPLIPKNIHKLVFVVNIYNALERSQDFSQVENAFVRLVNLSNNQEIARYTLSGNGYQGKTGMVMAEIARVGDDWEMTAKGEGFQVKSLGDVMKLYS</sequence>
<evidence type="ECO:0000313" key="2">
    <source>
        <dbReference type="EMBL" id="MTF38580.1"/>
    </source>
</evidence>
<dbReference type="RefSeq" id="WP_155083473.1">
    <property type="nucleotide sequence ID" value="NZ_WMIA01000006.1"/>
</dbReference>
<dbReference type="CDD" id="cd06974">
    <property type="entry name" value="TerD_like"/>
    <property type="match status" value="1"/>
</dbReference>
<accession>A0A844GRK2</accession>
<organism evidence="2 3">
    <name type="scientific">Cyanobacterium aponinum 0216</name>
    <dbReference type="NCBI Taxonomy" id="2676140"/>
    <lineage>
        <taxon>Bacteria</taxon>
        <taxon>Bacillati</taxon>
        <taxon>Cyanobacteriota</taxon>
        <taxon>Cyanophyceae</taxon>
        <taxon>Oscillatoriophycideae</taxon>
        <taxon>Chroococcales</taxon>
        <taxon>Geminocystaceae</taxon>
        <taxon>Cyanobacterium</taxon>
    </lineage>
</organism>
<dbReference type="EMBL" id="WMIA01000006">
    <property type="protein sequence ID" value="MTF38580.1"/>
    <property type="molecule type" value="Genomic_DNA"/>
</dbReference>
<dbReference type="InterPro" id="IPR003325">
    <property type="entry name" value="TerD"/>
</dbReference>
<gene>
    <name evidence="2" type="ORF">GGC33_06545</name>
</gene>
<dbReference type="InterPro" id="IPR051324">
    <property type="entry name" value="Stress/Tellurium_Resist"/>
</dbReference>
<dbReference type="AlphaFoldDB" id="A0A844GRK2"/>
<protein>
    <submittedName>
        <fullName evidence="2">TerD family protein</fullName>
    </submittedName>
</protein>
<dbReference type="Pfam" id="PF02342">
    <property type="entry name" value="TerD"/>
    <property type="match status" value="1"/>
</dbReference>